<name>A0ABY6CT01_9BACT</name>
<accession>A0ABY6CT01</accession>
<reference evidence="2" key="1">
    <citation type="submission" date="2022-09" db="EMBL/GenBank/DDBJ databases">
        <title>Comparative genomics and taxonomic characterization of three novel marine species of genus Reichenbachiella exhibiting antioxidant and polysaccharide degradation activities.</title>
        <authorList>
            <person name="Muhammad N."/>
            <person name="Lee Y.-J."/>
            <person name="Ko J."/>
            <person name="Kim S.-G."/>
        </authorList>
    </citation>
    <scope>NUCLEOTIDE SEQUENCE</scope>
    <source>
        <strain evidence="2">BKB1-1</strain>
    </source>
</reference>
<evidence type="ECO:0000313" key="2">
    <source>
        <dbReference type="EMBL" id="UXP31395.1"/>
    </source>
</evidence>
<keyword evidence="3" id="KW-1185">Reference proteome</keyword>
<dbReference type="Pfam" id="PF14238">
    <property type="entry name" value="DUF4340"/>
    <property type="match status" value="1"/>
</dbReference>
<dbReference type="EMBL" id="CP106679">
    <property type="protein sequence ID" value="UXP31395.1"/>
    <property type="molecule type" value="Genomic_DNA"/>
</dbReference>
<dbReference type="RefSeq" id="WP_262308834.1">
    <property type="nucleotide sequence ID" value="NZ_CP106679.1"/>
</dbReference>
<organism evidence="2 3">
    <name type="scientific">Reichenbachiella agarivorans</name>
    <dbReference type="NCBI Taxonomy" id="2979464"/>
    <lineage>
        <taxon>Bacteria</taxon>
        <taxon>Pseudomonadati</taxon>
        <taxon>Bacteroidota</taxon>
        <taxon>Cytophagia</taxon>
        <taxon>Cytophagales</taxon>
        <taxon>Reichenbachiellaceae</taxon>
        <taxon>Reichenbachiella</taxon>
    </lineage>
</organism>
<evidence type="ECO:0000259" key="1">
    <source>
        <dbReference type="Pfam" id="PF14238"/>
    </source>
</evidence>
<evidence type="ECO:0000313" key="3">
    <source>
        <dbReference type="Proteomes" id="UP001065174"/>
    </source>
</evidence>
<dbReference type="Proteomes" id="UP001065174">
    <property type="component" value="Chromosome"/>
</dbReference>
<proteinExistence type="predicted"/>
<gene>
    <name evidence="2" type="ORF">N6H18_13650</name>
</gene>
<protein>
    <submittedName>
        <fullName evidence="2">DUF4340 domain-containing protein</fullName>
    </submittedName>
</protein>
<feature type="domain" description="DUF4340" evidence="1">
    <location>
        <begin position="71"/>
        <end position="239"/>
    </location>
</feature>
<dbReference type="InterPro" id="IPR025641">
    <property type="entry name" value="DUF4340"/>
</dbReference>
<sequence>MKKIGNIKLIILLLVLVGIYFALDFSVRKNRSESIRSELVNLDIPLVSKIEIASPKNNVSLAKKGEEWELTLPNGKDVVASASSVSNILNTLSSIKPSRLASKKKEQWKEYQVDTAGTEVKIYQGNELTLDIILGRFSMESQQSYSSFVRLADESEVYNVKNFMAFSVPTDPNAYRDKTVARIHKDSLEKITFSYPGDSSFVLSKGAEMWDIQGEKADSTSVAKYLSSLSYLSSSQFYDQEIAAFSLVVSVVFSHANGQEIKLSGYIREGERIVHSSNNSQAYFKDGNLWDKVFVSASKF</sequence>